<keyword evidence="10" id="KW-0961">Cell wall biogenesis/degradation</keyword>
<keyword evidence="7" id="KW-0573">Peptidoglycan synthesis</keyword>
<evidence type="ECO:0000256" key="9">
    <source>
        <dbReference type="ARBA" id="ARBA00023136"/>
    </source>
</evidence>
<evidence type="ECO:0000256" key="2">
    <source>
        <dbReference type="ARBA" id="ARBA00004236"/>
    </source>
</evidence>
<evidence type="ECO:0000256" key="3">
    <source>
        <dbReference type="ARBA" id="ARBA00022475"/>
    </source>
</evidence>
<keyword evidence="5" id="KW-0812">Transmembrane</keyword>
<keyword evidence="6" id="KW-0133">Cell shape</keyword>
<dbReference type="SUPFAM" id="SSF56519">
    <property type="entry name" value="Penicillin binding protein dimerisation domain"/>
    <property type="match status" value="1"/>
</dbReference>
<keyword evidence="9" id="KW-0472">Membrane</keyword>
<dbReference type="GO" id="GO:0071555">
    <property type="term" value="P:cell wall organization"/>
    <property type="evidence" value="ECO:0007669"/>
    <property type="project" value="UniProtKB-KW"/>
</dbReference>
<name>A0A9D1E0N6_9BACT</name>
<evidence type="ECO:0000313" key="14">
    <source>
        <dbReference type="Proteomes" id="UP000886744"/>
    </source>
</evidence>
<dbReference type="PANTHER" id="PTHR30627:SF2">
    <property type="entry name" value="PEPTIDOGLYCAN D,D-TRANSPEPTIDASE MRDA"/>
    <property type="match status" value="1"/>
</dbReference>
<evidence type="ECO:0000256" key="8">
    <source>
        <dbReference type="ARBA" id="ARBA00022989"/>
    </source>
</evidence>
<evidence type="ECO:0000256" key="1">
    <source>
        <dbReference type="ARBA" id="ARBA00004167"/>
    </source>
</evidence>
<dbReference type="PANTHER" id="PTHR30627">
    <property type="entry name" value="PEPTIDOGLYCAN D,D-TRANSPEPTIDASE"/>
    <property type="match status" value="1"/>
</dbReference>
<dbReference type="InterPro" id="IPR001460">
    <property type="entry name" value="PCN-bd_Tpept"/>
</dbReference>
<protein>
    <submittedName>
        <fullName evidence="13">Penicillin-binding protein 2</fullName>
    </submittedName>
</protein>
<dbReference type="InterPro" id="IPR005311">
    <property type="entry name" value="PBP_dimer"/>
</dbReference>
<comment type="subcellular location">
    <subcellularLocation>
        <location evidence="2">Cell membrane</location>
    </subcellularLocation>
    <subcellularLocation>
        <location evidence="1">Membrane</location>
        <topology evidence="1">Single-pass membrane protein</topology>
    </subcellularLocation>
</comment>
<dbReference type="GO" id="GO:0005886">
    <property type="term" value="C:plasma membrane"/>
    <property type="evidence" value="ECO:0007669"/>
    <property type="project" value="UniProtKB-SubCell"/>
</dbReference>
<dbReference type="Pfam" id="PF03717">
    <property type="entry name" value="PBP_dimer"/>
    <property type="match status" value="1"/>
</dbReference>
<dbReference type="Gene3D" id="3.90.1310.10">
    <property type="entry name" value="Penicillin-binding protein 2a (Domain 2)"/>
    <property type="match status" value="1"/>
</dbReference>
<keyword evidence="8" id="KW-1133">Transmembrane helix</keyword>
<evidence type="ECO:0000256" key="4">
    <source>
        <dbReference type="ARBA" id="ARBA00022645"/>
    </source>
</evidence>
<dbReference type="GO" id="GO:0008658">
    <property type="term" value="F:penicillin binding"/>
    <property type="evidence" value="ECO:0007669"/>
    <property type="project" value="InterPro"/>
</dbReference>
<organism evidence="13 14">
    <name type="scientific">Candidatus Coprenecus avistercoris</name>
    <dbReference type="NCBI Taxonomy" id="2840730"/>
    <lineage>
        <taxon>Bacteria</taxon>
        <taxon>Pseudomonadati</taxon>
        <taxon>Bacteroidota</taxon>
        <taxon>Bacteroidia</taxon>
        <taxon>Bacteroidales</taxon>
        <taxon>Rikenellaceae</taxon>
        <taxon>Rikenellaceae incertae sedis</taxon>
        <taxon>Candidatus Coprenecus</taxon>
    </lineage>
</organism>
<dbReference type="Pfam" id="PF00905">
    <property type="entry name" value="Transpeptidase"/>
    <property type="match status" value="1"/>
</dbReference>
<dbReference type="Gene3D" id="3.30.1390.30">
    <property type="entry name" value="Penicillin-binding protein 2a, domain 3"/>
    <property type="match status" value="1"/>
</dbReference>
<evidence type="ECO:0000313" key="13">
    <source>
        <dbReference type="EMBL" id="HIR62326.1"/>
    </source>
</evidence>
<evidence type="ECO:0000256" key="7">
    <source>
        <dbReference type="ARBA" id="ARBA00022984"/>
    </source>
</evidence>
<evidence type="ECO:0000256" key="6">
    <source>
        <dbReference type="ARBA" id="ARBA00022960"/>
    </source>
</evidence>
<accession>A0A9D1E0N6</accession>
<feature type="domain" description="Penicillin-binding protein dimerisation" evidence="12">
    <location>
        <begin position="51"/>
        <end position="217"/>
    </location>
</feature>
<comment type="caution">
    <text evidence="13">The sequence shown here is derived from an EMBL/GenBank/DDBJ whole genome shotgun (WGS) entry which is preliminary data.</text>
</comment>
<gene>
    <name evidence="13" type="ORF">IAC94_02230</name>
</gene>
<feature type="domain" description="Penicillin-binding protein transpeptidase" evidence="11">
    <location>
        <begin position="255"/>
        <end position="579"/>
    </location>
</feature>
<dbReference type="InterPro" id="IPR050515">
    <property type="entry name" value="Beta-lactam/transpept"/>
</dbReference>
<evidence type="ECO:0000259" key="11">
    <source>
        <dbReference type="Pfam" id="PF00905"/>
    </source>
</evidence>
<dbReference type="EMBL" id="DVHI01000030">
    <property type="protein sequence ID" value="HIR62326.1"/>
    <property type="molecule type" value="Genomic_DNA"/>
</dbReference>
<reference evidence="13" key="2">
    <citation type="journal article" date="2021" name="PeerJ">
        <title>Extensive microbial diversity within the chicken gut microbiome revealed by metagenomics and culture.</title>
        <authorList>
            <person name="Gilroy R."/>
            <person name="Ravi A."/>
            <person name="Getino M."/>
            <person name="Pursley I."/>
            <person name="Horton D.L."/>
            <person name="Alikhan N.F."/>
            <person name="Baker D."/>
            <person name="Gharbi K."/>
            <person name="Hall N."/>
            <person name="Watson M."/>
            <person name="Adriaenssens E.M."/>
            <person name="Foster-Nyarko E."/>
            <person name="Jarju S."/>
            <person name="Secka A."/>
            <person name="Antonio M."/>
            <person name="Oren A."/>
            <person name="Chaudhuri R.R."/>
            <person name="La Ragione R."/>
            <person name="Hildebrand F."/>
            <person name="Pallen M.J."/>
        </authorList>
    </citation>
    <scope>NUCLEOTIDE SEQUENCE</scope>
    <source>
        <strain evidence="13">ChiHjej13B12-12457</strain>
    </source>
</reference>
<keyword evidence="4" id="KW-0121">Carboxypeptidase</keyword>
<dbReference type="InterPro" id="IPR012338">
    <property type="entry name" value="Beta-lactam/transpept-like"/>
</dbReference>
<evidence type="ECO:0000256" key="10">
    <source>
        <dbReference type="ARBA" id="ARBA00023316"/>
    </source>
</evidence>
<proteinExistence type="predicted"/>
<dbReference type="InterPro" id="IPR036138">
    <property type="entry name" value="PBP_dimer_sf"/>
</dbReference>
<dbReference type="AlphaFoldDB" id="A0A9D1E0N6"/>
<keyword evidence="4" id="KW-0645">Protease</keyword>
<dbReference type="GO" id="GO:0008360">
    <property type="term" value="P:regulation of cell shape"/>
    <property type="evidence" value="ECO:0007669"/>
    <property type="project" value="UniProtKB-KW"/>
</dbReference>
<reference evidence="13" key="1">
    <citation type="submission" date="2020-10" db="EMBL/GenBank/DDBJ databases">
        <authorList>
            <person name="Gilroy R."/>
        </authorList>
    </citation>
    <scope>NUCLEOTIDE SEQUENCE</scope>
    <source>
        <strain evidence="13">ChiHjej13B12-12457</strain>
    </source>
</reference>
<dbReference type="SUPFAM" id="SSF56601">
    <property type="entry name" value="beta-lactamase/transpeptidase-like"/>
    <property type="match status" value="1"/>
</dbReference>
<keyword evidence="3" id="KW-1003">Cell membrane</keyword>
<sequence>MNDGKHRYQYLMTGLAVAFLLLTAQLFRLQLLDNSFKISADNNALLYQTRHPARGLILDRNGKVLVGNKNTYDIMVTPRFVRPFDTLELCRILELDPQYVRDKFHEYRMYRSRIGNRTVTFLSQVSQEQYSRFIEAAHKFPEFRGVPRTTRMYPYNAGGNLLGYVTEVDRDFLEKHPDYSSGDYTGRTGLEETCEPMLRGEKGYSIYLRDASNRIQSSYRNGEFDKPAVPGQDVVSTIDAELQNYGEELMRNKVGSVIAIEPSTGEILSMISSPGIDVSVLGEINKYYKEIAADPFTPMFNRAVMSPQPPGSVFKLVNGLIGLQEGVVSTDTEFPCRDGFHARGISVGCHSHKSPVDFTEAIMVSCNSYFCYLFKDILENPVYGSEAAAMDRWAEYVRSFGFGTRLGSDFPSEIAGFVPTSSTYDRVYGKGGWKALSVISLSIGQGELGCTPLHLANLAATIANRGWYRIPHIVRGHGSDTLDNRFSEKHYTLVDTSHFEKVIEGMYMAVNAPAGYGATARVAAVNGLDICGKTGTAENPHGDEHAVFVCFAPRENPRIAIAVYIENAGFGATWAAPVASLMVEKYLNGEIASNRRWLEQRMLDANLLNKVPASPDYVPPKKDD</sequence>
<dbReference type="Proteomes" id="UP000886744">
    <property type="component" value="Unassembled WGS sequence"/>
</dbReference>
<evidence type="ECO:0000256" key="5">
    <source>
        <dbReference type="ARBA" id="ARBA00022692"/>
    </source>
</evidence>
<evidence type="ECO:0000259" key="12">
    <source>
        <dbReference type="Pfam" id="PF03717"/>
    </source>
</evidence>
<dbReference type="Gene3D" id="3.40.710.10">
    <property type="entry name" value="DD-peptidase/beta-lactamase superfamily"/>
    <property type="match status" value="1"/>
</dbReference>
<keyword evidence="4" id="KW-0378">Hydrolase</keyword>
<dbReference type="GO" id="GO:0009252">
    <property type="term" value="P:peptidoglycan biosynthetic process"/>
    <property type="evidence" value="ECO:0007669"/>
    <property type="project" value="UniProtKB-KW"/>
</dbReference>
<dbReference type="GO" id="GO:0071972">
    <property type="term" value="F:peptidoglycan L,D-transpeptidase activity"/>
    <property type="evidence" value="ECO:0007669"/>
    <property type="project" value="TreeGrafter"/>
</dbReference>